<dbReference type="SUPFAM" id="SSF54637">
    <property type="entry name" value="Thioesterase/thiol ester dehydrase-isomerase"/>
    <property type="match status" value="1"/>
</dbReference>
<dbReference type="InterPro" id="IPR002539">
    <property type="entry name" value="MaoC-like_dom"/>
</dbReference>
<dbReference type="RefSeq" id="WP_076201731.1">
    <property type="nucleotide sequence ID" value="NZ_CP019236.1"/>
</dbReference>
<evidence type="ECO:0000259" key="1">
    <source>
        <dbReference type="Pfam" id="PF01575"/>
    </source>
</evidence>
<feature type="domain" description="MaoC-like" evidence="1">
    <location>
        <begin position="15"/>
        <end position="119"/>
    </location>
</feature>
<dbReference type="PANTHER" id="PTHR43664">
    <property type="entry name" value="MONOAMINE OXIDASE-RELATED"/>
    <property type="match status" value="1"/>
</dbReference>
<gene>
    <name evidence="2" type="ORF">RD110_20990</name>
</gene>
<dbReference type="STRING" id="1842727.RD110_20990"/>
<dbReference type="Pfam" id="PF01575">
    <property type="entry name" value="MaoC_dehydratas"/>
    <property type="match status" value="1"/>
</dbReference>
<proteinExistence type="predicted"/>
<dbReference type="EMBL" id="CP019236">
    <property type="protein sequence ID" value="APW39386.1"/>
    <property type="molecule type" value="Genomic_DNA"/>
</dbReference>
<dbReference type="AlphaFoldDB" id="A0A1P8K052"/>
<dbReference type="Gene3D" id="3.10.129.10">
    <property type="entry name" value="Hotdog Thioesterase"/>
    <property type="match status" value="1"/>
</dbReference>
<dbReference type="Proteomes" id="UP000186609">
    <property type="component" value="Chromosome"/>
</dbReference>
<dbReference type="PANTHER" id="PTHR43664:SF1">
    <property type="entry name" value="BETA-METHYLMALYL-COA DEHYDRATASE"/>
    <property type="match status" value="1"/>
</dbReference>
<evidence type="ECO:0000313" key="3">
    <source>
        <dbReference type="Proteomes" id="UP000186609"/>
    </source>
</evidence>
<keyword evidence="3" id="KW-1185">Reference proteome</keyword>
<name>A0A1P8K052_9BURK</name>
<reference evidence="2 3" key="1">
    <citation type="submission" date="2017-01" db="EMBL/GenBank/DDBJ databases">
        <authorList>
            <person name="Mah S.A."/>
            <person name="Swanson W.J."/>
            <person name="Moy G.W."/>
            <person name="Vacquier V.D."/>
        </authorList>
    </citation>
    <scope>NUCLEOTIDE SEQUENCE [LARGE SCALE GENOMIC DNA]</scope>
    <source>
        <strain evidence="2 3">DCY110</strain>
    </source>
</reference>
<dbReference type="InterPro" id="IPR052342">
    <property type="entry name" value="MCH/BMMD"/>
</dbReference>
<organism evidence="2 3">
    <name type="scientific">Rhodoferax koreensis</name>
    <dbReference type="NCBI Taxonomy" id="1842727"/>
    <lineage>
        <taxon>Bacteria</taxon>
        <taxon>Pseudomonadati</taxon>
        <taxon>Pseudomonadota</taxon>
        <taxon>Betaproteobacteria</taxon>
        <taxon>Burkholderiales</taxon>
        <taxon>Comamonadaceae</taxon>
        <taxon>Rhodoferax</taxon>
    </lineage>
</organism>
<protein>
    <recommendedName>
        <fullName evidence="1">MaoC-like domain-containing protein</fullName>
    </recommendedName>
</protein>
<dbReference type="KEGG" id="rhy:RD110_20990"/>
<dbReference type="OrthoDB" id="9800237at2"/>
<sequence length="150" mass="16071">MSSRFEDIEVGQRWTSPGRTLTEADLTLACMTSGDWHPIHADAEFAGRSLAGQRIFQGTYGLHVAMAMATPFPDLGADVIGALGLSDWHYAAPLCIGDTVHVEVEIAAKRTTSRPGRGVVERRITLKKADGSVAQQGTAQMMARCAEEAA</sequence>
<accession>A0A1P8K052</accession>
<dbReference type="InterPro" id="IPR029069">
    <property type="entry name" value="HotDog_dom_sf"/>
</dbReference>
<evidence type="ECO:0000313" key="2">
    <source>
        <dbReference type="EMBL" id="APW39386.1"/>
    </source>
</evidence>